<evidence type="ECO:0000313" key="6">
    <source>
        <dbReference type="Proteomes" id="UP000631114"/>
    </source>
</evidence>
<dbReference type="PANTHER" id="PTHR43888">
    <property type="entry name" value="DNAJ-LIKE-2, ISOFORM A-RELATED"/>
    <property type="match status" value="1"/>
</dbReference>
<dbReference type="Proteomes" id="UP000631114">
    <property type="component" value="Unassembled WGS sequence"/>
</dbReference>
<name>A0A835MA33_9MAGN</name>
<keyword evidence="3" id="KW-0863">Zinc-finger</keyword>
<dbReference type="GO" id="GO:0006457">
    <property type="term" value="P:protein folding"/>
    <property type="evidence" value="ECO:0007669"/>
    <property type="project" value="InterPro"/>
</dbReference>
<reference evidence="5 6" key="1">
    <citation type="submission" date="2020-10" db="EMBL/GenBank/DDBJ databases">
        <title>The Coptis chinensis genome and diversification of protoberbering-type alkaloids.</title>
        <authorList>
            <person name="Wang B."/>
            <person name="Shu S."/>
            <person name="Song C."/>
            <person name="Liu Y."/>
        </authorList>
    </citation>
    <scope>NUCLEOTIDE SEQUENCE [LARGE SCALE GENOMIC DNA]</scope>
    <source>
        <strain evidence="5">HL-2020</strain>
        <tissue evidence="5">Leaf</tissue>
    </source>
</reference>
<dbReference type="GO" id="GO:0008270">
    <property type="term" value="F:zinc ion binding"/>
    <property type="evidence" value="ECO:0007669"/>
    <property type="project" value="UniProtKB-KW"/>
</dbReference>
<proteinExistence type="predicted"/>
<dbReference type="FunFam" id="2.60.260.20:FF:000003">
    <property type="entry name" value="DnaJ subfamily A member 2"/>
    <property type="match status" value="1"/>
</dbReference>
<evidence type="ECO:0000256" key="1">
    <source>
        <dbReference type="ARBA" id="ARBA00022723"/>
    </source>
</evidence>
<keyword evidence="2" id="KW-0677">Repeat</keyword>
<evidence type="ECO:0000256" key="4">
    <source>
        <dbReference type="ARBA" id="ARBA00022833"/>
    </source>
</evidence>
<accession>A0A835MA33</accession>
<dbReference type="Gene3D" id="2.60.260.20">
    <property type="entry name" value="Urease metallochaperone UreE, N-terminal domain"/>
    <property type="match status" value="1"/>
</dbReference>
<keyword evidence="1" id="KW-0479">Metal-binding</keyword>
<dbReference type="GO" id="GO:0030544">
    <property type="term" value="F:Hsp70 protein binding"/>
    <property type="evidence" value="ECO:0007669"/>
    <property type="project" value="InterPro"/>
</dbReference>
<keyword evidence="6" id="KW-1185">Reference proteome</keyword>
<dbReference type="AlphaFoldDB" id="A0A835MA33"/>
<dbReference type="OrthoDB" id="550424at2759"/>
<evidence type="ECO:0000256" key="2">
    <source>
        <dbReference type="ARBA" id="ARBA00022737"/>
    </source>
</evidence>
<organism evidence="5 6">
    <name type="scientific">Coptis chinensis</name>
    <dbReference type="NCBI Taxonomy" id="261450"/>
    <lineage>
        <taxon>Eukaryota</taxon>
        <taxon>Viridiplantae</taxon>
        <taxon>Streptophyta</taxon>
        <taxon>Embryophyta</taxon>
        <taxon>Tracheophyta</taxon>
        <taxon>Spermatophyta</taxon>
        <taxon>Magnoliopsida</taxon>
        <taxon>Ranunculales</taxon>
        <taxon>Ranunculaceae</taxon>
        <taxon>Coptidoideae</taxon>
        <taxon>Coptis</taxon>
    </lineage>
</organism>
<evidence type="ECO:0000256" key="3">
    <source>
        <dbReference type="ARBA" id="ARBA00022771"/>
    </source>
</evidence>
<gene>
    <name evidence="5" type="ORF">IFM89_019222</name>
</gene>
<evidence type="ECO:0000313" key="5">
    <source>
        <dbReference type="EMBL" id="KAF9625133.1"/>
    </source>
</evidence>
<sequence length="96" mass="11355">MKAAIKNHPDKVEILRSLRKALCGFNFVLSHLDARKLLIKSQPGEVVKPDQFKVISDEWMPMYQRPFMMRMKRCMEVLKGYNVLNSNQDFKERRIA</sequence>
<dbReference type="EMBL" id="JADFTS010000001">
    <property type="protein sequence ID" value="KAF9625133.1"/>
    <property type="molecule type" value="Genomic_DNA"/>
</dbReference>
<protein>
    <submittedName>
        <fullName evidence="5">Uncharacterized protein</fullName>
    </submittedName>
</protein>
<comment type="caution">
    <text evidence="5">The sequence shown here is derived from an EMBL/GenBank/DDBJ whole genome shotgun (WGS) entry which is preliminary data.</text>
</comment>
<keyword evidence="4" id="KW-0862">Zinc</keyword>
<dbReference type="InterPro" id="IPR044713">
    <property type="entry name" value="DNJA1/2-like"/>
</dbReference>